<protein>
    <submittedName>
        <fullName evidence="4">Discoidin domain-containing protein</fullName>
    </submittedName>
</protein>
<dbReference type="EMBL" id="JAZEWV010000005">
    <property type="protein sequence ID" value="MEE4542109.1"/>
    <property type="molecule type" value="Genomic_DNA"/>
</dbReference>
<dbReference type="Pfam" id="PF22633">
    <property type="entry name" value="F5_F8_type_C_2"/>
    <property type="match status" value="1"/>
</dbReference>
<dbReference type="Gene3D" id="2.60.110.10">
    <property type="entry name" value="Thaumatin"/>
    <property type="match status" value="2"/>
</dbReference>
<feature type="domain" description="F5/8 type C" evidence="2">
    <location>
        <begin position="178"/>
        <end position="313"/>
    </location>
</feature>
<keyword evidence="5" id="KW-1185">Reference proteome</keyword>
<dbReference type="InterPro" id="IPR032477">
    <property type="entry name" value="Glyco_hydro_64"/>
</dbReference>
<dbReference type="InterPro" id="IPR000421">
    <property type="entry name" value="FA58C"/>
</dbReference>
<dbReference type="CDD" id="cd09214">
    <property type="entry name" value="GH64-like"/>
    <property type="match status" value="1"/>
</dbReference>
<gene>
    <name evidence="4" type="ORF">V2S66_09045</name>
</gene>
<dbReference type="InterPro" id="IPR008979">
    <property type="entry name" value="Galactose-bd-like_sf"/>
</dbReference>
<dbReference type="InterPro" id="IPR051941">
    <property type="entry name" value="BG_Antigen-Binding_Lectin"/>
</dbReference>
<evidence type="ECO:0000259" key="3">
    <source>
        <dbReference type="PROSITE" id="PS52006"/>
    </source>
</evidence>
<evidence type="ECO:0000313" key="4">
    <source>
        <dbReference type="EMBL" id="MEE4542109.1"/>
    </source>
</evidence>
<dbReference type="PROSITE" id="PS52006">
    <property type="entry name" value="GH64"/>
    <property type="match status" value="1"/>
</dbReference>
<dbReference type="RefSeq" id="WP_330794029.1">
    <property type="nucleotide sequence ID" value="NZ_JAZEWV010000005.1"/>
</dbReference>
<feature type="domain" description="GH64" evidence="3">
    <location>
        <begin position="313"/>
        <end position="605"/>
    </location>
</feature>
<dbReference type="SUPFAM" id="SSF49785">
    <property type="entry name" value="Galactose-binding domain-like"/>
    <property type="match status" value="2"/>
</dbReference>
<dbReference type="Pfam" id="PF00754">
    <property type="entry name" value="F5_F8_type_C"/>
    <property type="match status" value="1"/>
</dbReference>
<dbReference type="Proteomes" id="UP001344658">
    <property type="component" value="Unassembled WGS sequence"/>
</dbReference>
<evidence type="ECO:0000256" key="1">
    <source>
        <dbReference type="SAM" id="MobiDB-lite"/>
    </source>
</evidence>
<feature type="compositionally biased region" description="Polar residues" evidence="1">
    <location>
        <begin position="52"/>
        <end position="62"/>
    </location>
</feature>
<accession>A0ABU7P8H0</accession>
<organism evidence="4 5">
    <name type="scientific">Actinacidiphila polyblastidii</name>
    <dbReference type="NCBI Taxonomy" id="3110430"/>
    <lineage>
        <taxon>Bacteria</taxon>
        <taxon>Bacillati</taxon>
        <taxon>Actinomycetota</taxon>
        <taxon>Actinomycetes</taxon>
        <taxon>Kitasatosporales</taxon>
        <taxon>Streptomycetaceae</taxon>
        <taxon>Actinacidiphila</taxon>
    </lineage>
</organism>
<reference evidence="4 5" key="1">
    <citation type="submission" date="2023-12" db="EMBL/GenBank/DDBJ databases">
        <title>Streptomyces sp. V4-01.</title>
        <authorList>
            <person name="Somphong A."/>
            <person name="Phongsopitanun W."/>
        </authorList>
    </citation>
    <scope>NUCLEOTIDE SEQUENCE [LARGE SCALE GENOMIC DNA]</scope>
    <source>
        <strain evidence="4 5">V4-01</strain>
    </source>
</reference>
<dbReference type="PROSITE" id="PS50022">
    <property type="entry name" value="FA58C_3"/>
    <property type="match status" value="2"/>
</dbReference>
<name>A0ABU7P8H0_9ACTN</name>
<evidence type="ECO:0000259" key="2">
    <source>
        <dbReference type="PROSITE" id="PS50022"/>
    </source>
</evidence>
<dbReference type="PANTHER" id="PTHR45713">
    <property type="entry name" value="FTP DOMAIN-CONTAINING PROTEIN"/>
    <property type="match status" value="1"/>
</dbReference>
<feature type="domain" description="F5/8 type C" evidence="2">
    <location>
        <begin position="36"/>
        <end position="173"/>
    </location>
</feature>
<comment type="caution">
    <text evidence="4">The sequence shown here is derived from an EMBL/GenBank/DDBJ whole genome shotgun (WGS) entry which is preliminary data.</text>
</comment>
<dbReference type="InterPro" id="IPR037176">
    <property type="entry name" value="Osmotin/thaumatin-like_sf"/>
</dbReference>
<proteinExistence type="predicted"/>
<evidence type="ECO:0000313" key="5">
    <source>
        <dbReference type="Proteomes" id="UP001344658"/>
    </source>
</evidence>
<dbReference type="Gene3D" id="2.60.120.260">
    <property type="entry name" value="Galactose-binding domain-like"/>
    <property type="match status" value="2"/>
</dbReference>
<feature type="region of interest" description="Disordered" evidence="1">
    <location>
        <begin position="52"/>
        <end position="74"/>
    </location>
</feature>
<dbReference type="PANTHER" id="PTHR45713:SF6">
    <property type="entry name" value="F5_8 TYPE C DOMAIN-CONTAINING PROTEIN"/>
    <property type="match status" value="1"/>
</dbReference>
<dbReference type="Pfam" id="PF16483">
    <property type="entry name" value="Glyco_hydro_64"/>
    <property type="match status" value="2"/>
</dbReference>
<sequence>MSGSTLVRRRHGRDRSRPILILALFCALLAGIALVVTSQSPARAAGTLLSQGKPTTASSAENAGTAASLATDGNTGTRWSSAFSDPQWLQVDLGIAQPISQVTLNWETAYAKSFKIQVSNDATTWTDVYSTTTGAGGVQNLTVNGSGRYVRFYGTARATAYGYSLWEFQVYGGGGTTTPPPSCGTANAAQGKTATASSAENAGTAASAAVDGNTGTRWSSAFSDPQWLQVDLGSSQSVCGVGLNWEAAYASAYQIQVTDNPSGAWTTIYSTTTSAGGVQKLNVTGTGRYVRVYATARATQYGDSLWEFQVFTTGTTTGGTTGGGTGGTTTPPDAFWGTTDDIPAAHNVMELKILNRTNGQYPDSQVYWSFNGQVHSIADQPYFDMPANSSGRMYFYLGSPTSQYYDFIEFTIGPNVFNGNTTRVDAWGLPLAIRLHSHDGQDIQLGDTQDLFNETRDQVFAQFQSSVPSQFKVLAQTQAPYRIIAPGSDPSFRDGGVNANYFTAYANSVGVNEPTSNIFGCAGSLGANPSMCAALNRHTANLPAAQQQDPTKFYTGGDPANWYAKFWHDHGINHLAYGFPYDDVAGQAAYASQQNPQWMEVAVGY</sequence>